<dbReference type="EMBL" id="FODY01000041">
    <property type="protein sequence ID" value="SEP46874.1"/>
    <property type="molecule type" value="Genomic_DNA"/>
</dbReference>
<dbReference type="Proteomes" id="UP000198847">
    <property type="component" value="Unassembled WGS sequence"/>
</dbReference>
<evidence type="ECO:0000313" key="2">
    <source>
        <dbReference type="EMBL" id="SEP46874.1"/>
    </source>
</evidence>
<reference evidence="2 3" key="1">
    <citation type="submission" date="2016-10" db="EMBL/GenBank/DDBJ databases">
        <authorList>
            <person name="de Groot N.N."/>
        </authorList>
    </citation>
    <scope>NUCLEOTIDE SEQUENCE [LARGE SCALE GENOMIC DNA]</scope>
    <source>
        <strain evidence="2 3">DSM 13305</strain>
    </source>
</reference>
<dbReference type="AlphaFoldDB" id="A0A1H8Y3M9"/>
<organism evidence="2 3">
    <name type="scientific">Propionispora vibrioides</name>
    <dbReference type="NCBI Taxonomy" id="112903"/>
    <lineage>
        <taxon>Bacteria</taxon>
        <taxon>Bacillati</taxon>
        <taxon>Bacillota</taxon>
        <taxon>Negativicutes</taxon>
        <taxon>Selenomonadales</taxon>
        <taxon>Sporomusaceae</taxon>
        <taxon>Propionispora</taxon>
    </lineage>
</organism>
<sequence length="339" mass="39496">MILIKEITNLDFNGKGEAFVEQKFITPLLEALGYEHHRDYEVVRHGDNNASFKVKYPPVEQGAKTVKHYNPDYIPTIRKKMFWVIEAKSPSVEFPFEYKYIVQGLQYCLHPEIQAQYLVISNGVQTSIYAPLASLVLEREIYEPILSFSSKELLIKWKEVHGLLSVERLRENLEIMLQQMYEKISLSSLDINYPQKLASQITSNKDVISAKIEKHITHLYCEKYNKERSTWQEQLRSLSYQDLYRILDNPLGVGKTVADYYVEKALLVETPDVVYSNLIKDYEKQSIFRKEQTFVGLCVLFNSTSENKKIKTTIESFIKKYADGELKLNVRDCGFFVNI</sequence>
<gene>
    <name evidence="2" type="ORF">SAMN04490178_14125</name>
</gene>
<dbReference type="OrthoDB" id="2377071at2"/>
<dbReference type="GO" id="GO:0003677">
    <property type="term" value="F:DNA binding"/>
    <property type="evidence" value="ECO:0007669"/>
    <property type="project" value="UniProtKB-KW"/>
</dbReference>
<dbReference type="Pfam" id="PF04313">
    <property type="entry name" value="HSDR_N"/>
    <property type="match status" value="1"/>
</dbReference>
<dbReference type="GO" id="GO:0009307">
    <property type="term" value="P:DNA restriction-modification system"/>
    <property type="evidence" value="ECO:0007669"/>
    <property type="project" value="UniProtKB-KW"/>
</dbReference>
<dbReference type="GO" id="GO:0009035">
    <property type="term" value="F:type I site-specific deoxyribonuclease activity"/>
    <property type="evidence" value="ECO:0007669"/>
    <property type="project" value="UniProtKB-EC"/>
</dbReference>
<dbReference type="GO" id="GO:0005524">
    <property type="term" value="F:ATP binding"/>
    <property type="evidence" value="ECO:0007669"/>
    <property type="project" value="UniProtKB-KW"/>
</dbReference>
<protein>
    <submittedName>
        <fullName evidence="2">Type I restriction enzyme R protein N terminus (HSDR_N)</fullName>
    </submittedName>
</protein>
<dbReference type="RefSeq" id="WP_091752179.1">
    <property type="nucleotide sequence ID" value="NZ_FODY01000041.1"/>
</dbReference>
<feature type="domain" description="Restriction endonuclease type I HsdR N-terminal" evidence="1">
    <location>
        <begin position="17"/>
        <end position="132"/>
    </location>
</feature>
<dbReference type="STRING" id="112903.SAMN04490178_14125"/>
<proteinExistence type="predicted"/>
<evidence type="ECO:0000259" key="1">
    <source>
        <dbReference type="Pfam" id="PF04313"/>
    </source>
</evidence>
<keyword evidence="3" id="KW-1185">Reference proteome</keyword>
<accession>A0A1H8Y3M9</accession>
<name>A0A1H8Y3M9_9FIRM</name>
<evidence type="ECO:0000313" key="3">
    <source>
        <dbReference type="Proteomes" id="UP000198847"/>
    </source>
</evidence>
<dbReference type="InterPro" id="IPR007409">
    <property type="entry name" value="Restrct_endonuc_type1_HsdR_N"/>
</dbReference>